<name>A0A9J5WLX7_SOLCO</name>
<feature type="compositionally biased region" description="Polar residues" evidence="1">
    <location>
        <begin position="165"/>
        <end position="174"/>
    </location>
</feature>
<protein>
    <submittedName>
        <fullName evidence="2">Uncharacterized protein</fullName>
    </submittedName>
</protein>
<dbReference type="EMBL" id="JACXVP010000011">
    <property type="protein sequence ID" value="KAG5576188.1"/>
    <property type="molecule type" value="Genomic_DNA"/>
</dbReference>
<evidence type="ECO:0000313" key="2">
    <source>
        <dbReference type="EMBL" id="KAG5576188.1"/>
    </source>
</evidence>
<organism evidence="2 3">
    <name type="scientific">Solanum commersonii</name>
    <name type="common">Commerson's wild potato</name>
    <name type="synonym">Commerson's nightshade</name>
    <dbReference type="NCBI Taxonomy" id="4109"/>
    <lineage>
        <taxon>Eukaryota</taxon>
        <taxon>Viridiplantae</taxon>
        <taxon>Streptophyta</taxon>
        <taxon>Embryophyta</taxon>
        <taxon>Tracheophyta</taxon>
        <taxon>Spermatophyta</taxon>
        <taxon>Magnoliopsida</taxon>
        <taxon>eudicotyledons</taxon>
        <taxon>Gunneridae</taxon>
        <taxon>Pentapetalae</taxon>
        <taxon>asterids</taxon>
        <taxon>lamiids</taxon>
        <taxon>Solanales</taxon>
        <taxon>Solanaceae</taxon>
        <taxon>Solanoideae</taxon>
        <taxon>Solaneae</taxon>
        <taxon>Solanum</taxon>
    </lineage>
</organism>
<feature type="region of interest" description="Disordered" evidence="1">
    <location>
        <begin position="144"/>
        <end position="182"/>
    </location>
</feature>
<comment type="caution">
    <text evidence="2">The sequence shown here is derived from an EMBL/GenBank/DDBJ whole genome shotgun (WGS) entry which is preliminary data.</text>
</comment>
<reference evidence="2 3" key="1">
    <citation type="submission" date="2020-09" db="EMBL/GenBank/DDBJ databases">
        <title>De no assembly of potato wild relative species, Solanum commersonii.</title>
        <authorList>
            <person name="Cho K."/>
        </authorList>
    </citation>
    <scope>NUCLEOTIDE SEQUENCE [LARGE SCALE GENOMIC DNA]</scope>
    <source>
        <strain evidence="2">LZ3.2</strain>
        <tissue evidence="2">Leaf</tissue>
    </source>
</reference>
<evidence type="ECO:0000313" key="3">
    <source>
        <dbReference type="Proteomes" id="UP000824120"/>
    </source>
</evidence>
<gene>
    <name evidence="2" type="ORF">H5410_056322</name>
</gene>
<dbReference type="AlphaFoldDB" id="A0A9J5WLX7"/>
<evidence type="ECO:0000256" key="1">
    <source>
        <dbReference type="SAM" id="MobiDB-lite"/>
    </source>
</evidence>
<keyword evidence="3" id="KW-1185">Reference proteome</keyword>
<dbReference type="OrthoDB" id="1750780at2759"/>
<sequence>MWESVEDPHPSASLPYVLLISRILVDRLLDISMFTHVENKWVKKDSAETSKPTKICADLAALLMQDNDELKTRLLRDTTTAVGKLLIVMTRIKHEGIYTVNKLIRQVDSLKGGVSSFNNDLAFSVHTSYSSLSRGQDQEIINQAKNRAKPSREERKSDQAKIQDKSSSQAQNRVISIKKEGM</sequence>
<proteinExistence type="predicted"/>
<accession>A0A9J5WLX7</accession>
<dbReference type="Proteomes" id="UP000824120">
    <property type="component" value="Chromosome 11"/>
</dbReference>
<feature type="compositionally biased region" description="Basic and acidic residues" evidence="1">
    <location>
        <begin position="150"/>
        <end position="164"/>
    </location>
</feature>